<protein>
    <submittedName>
        <fullName evidence="4">Mannosyl-3-phosphoglycerate phosphatase</fullName>
    </submittedName>
</protein>
<evidence type="ECO:0000256" key="3">
    <source>
        <dbReference type="ARBA" id="ARBA00022842"/>
    </source>
</evidence>
<evidence type="ECO:0000313" key="5">
    <source>
        <dbReference type="Proteomes" id="UP000199302"/>
    </source>
</evidence>
<dbReference type="Proteomes" id="UP000199302">
    <property type="component" value="Unassembled WGS sequence"/>
</dbReference>
<dbReference type="GO" id="GO:0051479">
    <property type="term" value="P:mannosylglycerate biosynthetic process"/>
    <property type="evidence" value="ECO:0007669"/>
    <property type="project" value="InterPro"/>
</dbReference>
<dbReference type="GO" id="GO:0000287">
    <property type="term" value="F:magnesium ion binding"/>
    <property type="evidence" value="ECO:0007669"/>
    <property type="project" value="TreeGrafter"/>
</dbReference>
<dbReference type="STRING" id="871652.SAMN04515673_105213"/>
<dbReference type="Gene3D" id="3.40.50.1000">
    <property type="entry name" value="HAD superfamily/HAD-like"/>
    <property type="match status" value="1"/>
</dbReference>
<dbReference type="Gene3D" id="3.30.980.20">
    <property type="entry name" value="Putative mannosyl-3-phosphoglycerate phosphatase, domain 2"/>
    <property type="match status" value="1"/>
</dbReference>
<dbReference type="GO" id="GO:0050531">
    <property type="term" value="F:mannosyl-3-phosphoglycerate phosphatase activity"/>
    <property type="evidence" value="ECO:0007669"/>
    <property type="project" value="InterPro"/>
</dbReference>
<dbReference type="InterPro" id="IPR006379">
    <property type="entry name" value="HAD-SF_hydro_IIB"/>
</dbReference>
<dbReference type="Pfam" id="PF08282">
    <property type="entry name" value="Hydrolase_3"/>
    <property type="match status" value="2"/>
</dbReference>
<dbReference type="NCBIfam" id="TIGR01486">
    <property type="entry name" value="HAD-SF-IIB-MPGP"/>
    <property type="match status" value="1"/>
</dbReference>
<dbReference type="EMBL" id="FOYI01000005">
    <property type="protein sequence ID" value="SFR09318.1"/>
    <property type="molecule type" value="Genomic_DNA"/>
</dbReference>
<keyword evidence="5" id="KW-1185">Reference proteome</keyword>
<dbReference type="InterPro" id="IPR036412">
    <property type="entry name" value="HAD-like_sf"/>
</dbReference>
<name>A0A1I6DVL1_9RHOB</name>
<dbReference type="GO" id="GO:0005829">
    <property type="term" value="C:cytosol"/>
    <property type="evidence" value="ECO:0007669"/>
    <property type="project" value="TreeGrafter"/>
</dbReference>
<gene>
    <name evidence="4" type="ORF">SAMN04515673_105213</name>
</gene>
<dbReference type="PANTHER" id="PTHR10000:SF8">
    <property type="entry name" value="HAD SUPERFAMILY HYDROLASE-LIKE, TYPE 3"/>
    <property type="match status" value="1"/>
</dbReference>
<evidence type="ECO:0000313" key="4">
    <source>
        <dbReference type="EMBL" id="SFR09318.1"/>
    </source>
</evidence>
<dbReference type="InterPro" id="IPR006381">
    <property type="entry name" value="HAD-SF-IIB-MPGP"/>
</dbReference>
<dbReference type="SFLD" id="SFLDG01140">
    <property type="entry name" value="C2.B:_Phosphomannomutase_and_P"/>
    <property type="match status" value="1"/>
</dbReference>
<keyword evidence="3" id="KW-0460">Magnesium</keyword>
<dbReference type="SFLD" id="SFLDS00003">
    <property type="entry name" value="Haloacid_Dehalogenase"/>
    <property type="match status" value="1"/>
</dbReference>
<reference evidence="4 5" key="1">
    <citation type="submission" date="2016-10" db="EMBL/GenBank/DDBJ databases">
        <authorList>
            <person name="de Groot N.N."/>
        </authorList>
    </citation>
    <scope>NUCLEOTIDE SEQUENCE [LARGE SCALE GENOMIC DNA]</scope>
    <source>
        <strain evidence="5">KMM 9023,NRIC 0796,JCM 17311,KCTC 23692</strain>
    </source>
</reference>
<sequence length="261" mass="27925">MKLMVFTDLDGTLLDHDSYSHAPARPALEALAALEIPLILASSKTAREIAPLHAELALAPCPIIAENGAQMVTPGTEAAEDRSAYRKIRAALERMPAELRSCFTGFGDMDRQGVIEATGLDPQSAGLAQARCHSEPGLWSGTEEGFARFADLLGQEGISSRRGGRFATLSFGATKADRMRELIAAHAPDHTIALGDAPNDIEMIETASHGVIVRNTHGPGLPPLDGERAGTVRRTQAPGPQGWNEAVLDILEELELHRRAD</sequence>
<dbReference type="AlphaFoldDB" id="A0A1I6DVL1"/>
<dbReference type="PANTHER" id="PTHR10000">
    <property type="entry name" value="PHOSPHOSERINE PHOSPHATASE"/>
    <property type="match status" value="1"/>
</dbReference>
<keyword evidence="2" id="KW-0378">Hydrolase</keyword>
<evidence type="ECO:0000256" key="1">
    <source>
        <dbReference type="ARBA" id="ARBA00022723"/>
    </source>
</evidence>
<dbReference type="OrthoDB" id="193379at2"/>
<organism evidence="4 5">
    <name type="scientific">Poseidonocella sedimentorum</name>
    <dbReference type="NCBI Taxonomy" id="871652"/>
    <lineage>
        <taxon>Bacteria</taxon>
        <taxon>Pseudomonadati</taxon>
        <taxon>Pseudomonadota</taxon>
        <taxon>Alphaproteobacteria</taxon>
        <taxon>Rhodobacterales</taxon>
        <taxon>Roseobacteraceae</taxon>
        <taxon>Poseidonocella</taxon>
    </lineage>
</organism>
<dbReference type="NCBIfam" id="TIGR01484">
    <property type="entry name" value="HAD-SF-IIB"/>
    <property type="match status" value="1"/>
</dbReference>
<proteinExistence type="predicted"/>
<dbReference type="SFLD" id="SFLDG01142">
    <property type="entry name" value="C2.B.2:_Mannosyl-3-phosphoglyc"/>
    <property type="match status" value="1"/>
</dbReference>
<accession>A0A1I6DVL1</accession>
<keyword evidence="1" id="KW-0479">Metal-binding</keyword>
<dbReference type="SUPFAM" id="SSF56784">
    <property type="entry name" value="HAD-like"/>
    <property type="match status" value="1"/>
</dbReference>
<evidence type="ECO:0000256" key="2">
    <source>
        <dbReference type="ARBA" id="ARBA00022801"/>
    </source>
</evidence>
<dbReference type="InterPro" id="IPR023214">
    <property type="entry name" value="HAD_sf"/>
</dbReference>